<name>A0ABV9MUK9_9ENTE</name>
<dbReference type="CDD" id="cd04301">
    <property type="entry name" value="NAT_SF"/>
    <property type="match status" value="1"/>
</dbReference>
<feature type="domain" description="N-acetyltransferase" evidence="2">
    <location>
        <begin position="1"/>
        <end position="128"/>
    </location>
</feature>
<keyword evidence="3" id="KW-0012">Acyltransferase</keyword>
<dbReference type="GO" id="GO:0016746">
    <property type="term" value="F:acyltransferase activity"/>
    <property type="evidence" value="ECO:0007669"/>
    <property type="project" value="UniProtKB-KW"/>
</dbReference>
<evidence type="ECO:0000256" key="1">
    <source>
        <dbReference type="SAM" id="Phobius"/>
    </source>
</evidence>
<evidence type="ECO:0000313" key="4">
    <source>
        <dbReference type="Proteomes" id="UP001595969"/>
    </source>
</evidence>
<proteinExistence type="predicted"/>
<keyword evidence="1" id="KW-0812">Transmembrane</keyword>
<sequence length="128" mass="14546">MGSRKKAWIPVYLKEQVERGGFVFGAFFEGTLIGFISLDGYLQGSAEKYANLTMLFIDDRFNRRGLGTCLFERICEEAKEIGATKLFISAIPSVETIAFYKKLGCVKAQENIPEYIDTQEDYCLEFLL</sequence>
<keyword evidence="1" id="KW-1133">Transmembrane helix</keyword>
<keyword evidence="3" id="KW-0808">Transferase</keyword>
<feature type="transmembrane region" description="Helical" evidence="1">
    <location>
        <begin position="21"/>
        <end position="42"/>
    </location>
</feature>
<dbReference type="SUPFAM" id="SSF55729">
    <property type="entry name" value="Acyl-CoA N-acyltransferases (Nat)"/>
    <property type="match status" value="1"/>
</dbReference>
<dbReference type="RefSeq" id="WP_204654880.1">
    <property type="nucleotide sequence ID" value="NZ_JBHSGS010000044.1"/>
</dbReference>
<dbReference type="Proteomes" id="UP001595969">
    <property type="component" value="Unassembled WGS sequence"/>
</dbReference>
<protein>
    <submittedName>
        <fullName evidence="3">GNAT family N-acetyltransferase</fullName>
        <ecNumber evidence="3">2.3.1.-</ecNumber>
    </submittedName>
</protein>
<dbReference type="EC" id="2.3.1.-" evidence="3"/>
<dbReference type="EMBL" id="JBHSGS010000044">
    <property type="protein sequence ID" value="MFC4719676.1"/>
    <property type="molecule type" value="Genomic_DNA"/>
</dbReference>
<evidence type="ECO:0000313" key="3">
    <source>
        <dbReference type="EMBL" id="MFC4719676.1"/>
    </source>
</evidence>
<reference evidence="4" key="1">
    <citation type="journal article" date="2019" name="Int. J. Syst. Evol. Microbiol.">
        <title>The Global Catalogue of Microorganisms (GCM) 10K type strain sequencing project: providing services to taxonomists for standard genome sequencing and annotation.</title>
        <authorList>
            <consortium name="The Broad Institute Genomics Platform"/>
            <consortium name="The Broad Institute Genome Sequencing Center for Infectious Disease"/>
            <person name="Wu L."/>
            <person name="Ma J."/>
        </authorList>
    </citation>
    <scope>NUCLEOTIDE SEQUENCE [LARGE SCALE GENOMIC DNA]</scope>
    <source>
        <strain evidence="4">CGMCC 1.19032</strain>
    </source>
</reference>
<dbReference type="Gene3D" id="3.40.630.30">
    <property type="match status" value="1"/>
</dbReference>
<dbReference type="PROSITE" id="PS51186">
    <property type="entry name" value="GNAT"/>
    <property type="match status" value="1"/>
</dbReference>
<dbReference type="InterPro" id="IPR016181">
    <property type="entry name" value="Acyl_CoA_acyltransferase"/>
</dbReference>
<organism evidence="3 4">
    <name type="scientific">Enterococcus lemanii</name>
    <dbReference type="NCBI Taxonomy" id="1159752"/>
    <lineage>
        <taxon>Bacteria</taxon>
        <taxon>Bacillati</taxon>
        <taxon>Bacillota</taxon>
        <taxon>Bacilli</taxon>
        <taxon>Lactobacillales</taxon>
        <taxon>Enterococcaceae</taxon>
        <taxon>Enterococcus</taxon>
    </lineage>
</organism>
<keyword evidence="1" id="KW-0472">Membrane</keyword>
<dbReference type="InterPro" id="IPR000182">
    <property type="entry name" value="GNAT_dom"/>
</dbReference>
<evidence type="ECO:0000259" key="2">
    <source>
        <dbReference type="PROSITE" id="PS51186"/>
    </source>
</evidence>
<keyword evidence="4" id="KW-1185">Reference proteome</keyword>
<gene>
    <name evidence="3" type="ORF">ACFO5I_08000</name>
</gene>
<accession>A0ABV9MUK9</accession>
<comment type="caution">
    <text evidence="3">The sequence shown here is derived from an EMBL/GenBank/DDBJ whole genome shotgun (WGS) entry which is preliminary data.</text>
</comment>
<dbReference type="Pfam" id="PF00583">
    <property type="entry name" value="Acetyltransf_1"/>
    <property type="match status" value="1"/>
</dbReference>